<organism evidence="1 2">
    <name type="scientific">Ensete ventricosum</name>
    <name type="common">Abyssinian banana</name>
    <name type="synonym">Musa ensete</name>
    <dbReference type="NCBI Taxonomy" id="4639"/>
    <lineage>
        <taxon>Eukaryota</taxon>
        <taxon>Viridiplantae</taxon>
        <taxon>Streptophyta</taxon>
        <taxon>Embryophyta</taxon>
        <taxon>Tracheophyta</taxon>
        <taxon>Spermatophyta</taxon>
        <taxon>Magnoliopsida</taxon>
        <taxon>Liliopsida</taxon>
        <taxon>Zingiberales</taxon>
        <taxon>Musaceae</taxon>
        <taxon>Ensete</taxon>
    </lineage>
</organism>
<dbReference type="Proteomes" id="UP001222027">
    <property type="component" value="Unassembled WGS sequence"/>
</dbReference>
<proteinExistence type="predicted"/>
<name>A0AAV8PJE1_ENSVE</name>
<reference evidence="1 2" key="1">
    <citation type="submission" date="2022-12" db="EMBL/GenBank/DDBJ databases">
        <title>Chromosome-scale assembly of the Ensete ventricosum genome.</title>
        <authorList>
            <person name="Dussert Y."/>
            <person name="Stocks J."/>
            <person name="Wendawek A."/>
            <person name="Woldeyes F."/>
            <person name="Nichols R.A."/>
            <person name="Borrell J.S."/>
        </authorList>
    </citation>
    <scope>NUCLEOTIDE SEQUENCE [LARGE SCALE GENOMIC DNA]</scope>
    <source>
        <strain evidence="2">cv. Maze</strain>
        <tissue evidence="1">Seeds</tissue>
    </source>
</reference>
<protein>
    <submittedName>
        <fullName evidence="1">Uncharacterized protein</fullName>
    </submittedName>
</protein>
<dbReference type="AlphaFoldDB" id="A0AAV8PJE1"/>
<evidence type="ECO:0000313" key="1">
    <source>
        <dbReference type="EMBL" id="KAJ8455940.1"/>
    </source>
</evidence>
<sequence length="78" mass="8737">MVLRPLPTSSGFGQDRRCSCRSASISQSVSGFASRREDQRVRSYKVVMMIKLDAGSDFMVPETCDCFHSKCSLLHAQF</sequence>
<dbReference type="EMBL" id="JAQQAF010000016">
    <property type="protein sequence ID" value="KAJ8455940.1"/>
    <property type="molecule type" value="Genomic_DNA"/>
</dbReference>
<accession>A0AAV8PJE1</accession>
<evidence type="ECO:0000313" key="2">
    <source>
        <dbReference type="Proteomes" id="UP001222027"/>
    </source>
</evidence>
<comment type="caution">
    <text evidence="1">The sequence shown here is derived from an EMBL/GenBank/DDBJ whole genome shotgun (WGS) entry which is preliminary data.</text>
</comment>
<gene>
    <name evidence="1" type="ORF">OPV22_034856</name>
</gene>
<keyword evidence="2" id="KW-1185">Reference proteome</keyword>